<dbReference type="AlphaFoldDB" id="A0A8J7MG17"/>
<dbReference type="Proteomes" id="UP000624703">
    <property type="component" value="Unassembled WGS sequence"/>
</dbReference>
<feature type="transmembrane region" description="Helical" evidence="8">
    <location>
        <begin position="12"/>
        <end position="32"/>
    </location>
</feature>
<dbReference type="GO" id="GO:0015031">
    <property type="term" value="P:protein transport"/>
    <property type="evidence" value="ECO:0007669"/>
    <property type="project" value="UniProtKB-KW"/>
</dbReference>
<accession>A0A8J7MG17</accession>
<evidence type="ECO:0000256" key="6">
    <source>
        <dbReference type="ARBA" id="ARBA00023136"/>
    </source>
</evidence>
<protein>
    <submittedName>
        <fullName evidence="9">Biopolymer transporter ExbD</fullName>
    </submittedName>
</protein>
<evidence type="ECO:0000256" key="2">
    <source>
        <dbReference type="ARBA" id="ARBA00005811"/>
    </source>
</evidence>
<comment type="similarity">
    <text evidence="2 7">Belongs to the ExbD/TolR family.</text>
</comment>
<keyword evidence="3" id="KW-1003">Cell membrane</keyword>
<evidence type="ECO:0000256" key="4">
    <source>
        <dbReference type="ARBA" id="ARBA00022692"/>
    </source>
</evidence>
<evidence type="ECO:0000256" key="3">
    <source>
        <dbReference type="ARBA" id="ARBA00022475"/>
    </source>
</evidence>
<dbReference type="Pfam" id="PF02472">
    <property type="entry name" value="ExbD"/>
    <property type="match status" value="1"/>
</dbReference>
<evidence type="ECO:0000256" key="1">
    <source>
        <dbReference type="ARBA" id="ARBA00004162"/>
    </source>
</evidence>
<keyword evidence="4 7" id="KW-0812">Transmembrane</keyword>
<organism evidence="9 10">
    <name type="scientific">Persicirhabdus sediminis</name>
    <dbReference type="NCBI Taxonomy" id="454144"/>
    <lineage>
        <taxon>Bacteria</taxon>
        <taxon>Pseudomonadati</taxon>
        <taxon>Verrucomicrobiota</taxon>
        <taxon>Verrucomicrobiia</taxon>
        <taxon>Verrucomicrobiales</taxon>
        <taxon>Verrucomicrobiaceae</taxon>
        <taxon>Persicirhabdus</taxon>
    </lineage>
</organism>
<sequence length="139" mass="15446">MKLQITLPSKPGLLHFIPGLDLLALILVIPLMGASFSQQSGVAVNLPESSFRLQRIDNPVLITVSGGNPPRIWVNKKSVPMHLLERELEEMRNNTQQELITTALIQADGEVPHRVIMQLEDRILRIGLNCARIGRISGQ</sequence>
<reference evidence="9" key="1">
    <citation type="submission" date="2021-01" db="EMBL/GenBank/DDBJ databases">
        <title>Modified the classification status of verrucomicrobia.</title>
        <authorList>
            <person name="Feng X."/>
        </authorList>
    </citation>
    <scope>NUCLEOTIDE SEQUENCE</scope>
    <source>
        <strain evidence="9">_KCTC 22039</strain>
    </source>
</reference>
<evidence type="ECO:0000313" key="9">
    <source>
        <dbReference type="EMBL" id="MBK1792831.1"/>
    </source>
</evidence>
<dbReference type="GO" id="GO:0005886">
    <property type="term" value="C:plasma membrane"/>
    <property type="evidence" value="ECO:0007669"/>
    <property type="project" value="UniProtKB-SubCell"/>
</dbReference>
<keyword evidence="10" id="KW-1185">Reference proteome</keyword>
<dbReference type="GO" id="GO:0022857">
    <property type="term" value="F:transmembrane transporter activity"/>
    <property type="evidence" value="ECO:0007669"/>
    <property type="project" value="InterPro"/>
</dbReference>
<keyword evidence="6 8" id="KW-0472">Membrane</keyword>
<proteinExistence type="inferred from homology"/>
<evidence type="ECO:0000256" key="8">
    <source>
        <dbReference type="SAM" id="Phobius"/>
    </source>
</evidence>
<evidence type="ECO:0000256" key="7">
    <source>
        <dbReference type="RuleBase" id="RU003879"/>
    </source>
</evidence>
<evidence type="ECO:0000256" key="5">
    <source>
        <dbReference type="ARBA" id="ARBA00022989"/>
    </source>
</evidence>
<keyword evidence="7" id="KW-0653">Protein transport</keyword>
<comment type="caution">
    <text evidence="9">The sequence shown here is derived from an EMBL/GenBank/DDBJ whole genome shotgun (WGS) entry which is preliminary data.</text>
</comment>
<name>A0A8J7MG17_9BACT</name>
<gene>
    <name evidence="9" type="ORF">JIN82_16825</name>
</gene>
<dbReference type="RefSeq" id="WP_200312836.1">
    <property type="nucleotide sequence ID" value="NZ_JAENIM010000047.1"/>
</dbReference>
<comment type="subcellular location">
    <subcellularLocation>
        <location evidence="1">Cell membrane</location>
        <topology evidence="1">Single-pass membrane protein</topology>
    </subcellularLocation>
    <subcellularLocation>
        <location evidence="7">Cell membrane</location>
        <topology evidence="7">Single-pass type II membrane protein</topology>
    </subcellularLocation>
</comment>
<keyword evidence="7" id="KW-0813">Transport</keyword>
<dbReference type="EMBL" id="JAENIM010000047">
    <property type="protein sequence ID" value="MBK1792831.1"/>
    <property type="molecule type" value="Genomic_DNA"/>
</dbReference>
<dbReference type="InterPro" id="IPR003400">
    <property type="entry name" value="ExbD"/>
</dbReference>
<evidence type="ECO:0000313" key="10">
    <source>
        <dbReference type="Proteomes" id="UP000624703"/>
    </source>
</evidence>
<keyword evidence="5 8" id="KW-1133">Transmembrane helix</keyword>